<dbReference type="SUPFAM" id="SSF69360">
    <property type="entry name" value="Cell wall binding repeat"/>
    <property type="match status" value="1"/>
</dbReference>
<feature type="chain" id="PRO_5039369703" evidence="1">
    <location>
        <begin position="21"/>
        <end position="134"/>
    </location>
</feature>
<dbReference type="AlphaFoldDB" id="A0A9D2GQ24"/>
<sequence length="134" mass="14612">MRRIFSTIIGIILGTTLLSAQNLIGQQDTASGLWGFKDSTGNWVIAPEFNFASQFSEGLAGVCMNGKWGYINPEGEVAIPCQFDDATYFSEKLAGACKDGKWGFINRSGAMVIPFQYEEIRSFIDGLAPVKENG</sequence>
<dbReference type="InterPro" id="IPR032774">
    <property type="entry name" value="WG_beta_rep"/>
</dbReference>
<organism evidence="2 3">
    <name type="scientific">Candidatus Coprenecus stercoravium</name>
    <dbReference type="NCBI Taxonomy" id="2840735"/>
    <lineage>
        <taxon>Bacteria</taxon>
        <taxon>Pseudomonadati</taxon>
        <taxon>Bacteroidota</taxon>
        <taxon>Bacteroidia</taxon>
        <taxon>Bacteroidales</taxon>
        <taxon>Rikenellaceae</taxon>
        <taxon>Rikenellaceae incertae sedis</taxon>
        <taxon>Candidatus Coprenecus</taxon>
    </lineage>
</organism>
<feature type="signal peptide" evidence="1">
    <location>
        <begin position="1"/>
        <end position="20"/>
    </location>
</feature>
<feature type="non-terminal residue" evidence="2">
    <location>
        <position position="134"/>
    </location>
</feature>
<gene>
    <name evidence="2" type="ORF">IAC04_00150</name>
</gene>
<evidence type="ECO:0000313" key="3">
    <source>
        <dbReference type="Proteomes" id="UP000824115"/>
    </source>
</evidence>
<dbReference type="Pfam" id="PF14903">
    <property type="entry name" value="WG_beta_rep"/>
    <property type="match status" value="2"/>
</dbReference>
<dbReference type="Proteomes" id="UP000824115">
    <property type="component" value="Unassembled WGS sequence"/>
</dbReference>
<dbReference type="EMBL" id="DXAW01000005">
    <property type="protein sequence ID" value="HIZ84894.1"/>
    <property type="molecule type" value="Genomic_DNA"/>
</dbReference>
<dbReference type="PANTHER" id="PTHR37841:SF1">
    <property type="entry name" value="DUF3298 DOMAIN-CONTAINING PROTEIN"/>
    <property type="match status" value="1"/>
</dbReference>
<comment type="caution">
    <text evidence="2">The sequence shown here is derived from an EMBL/GenBank/DDBJ whole genome shotgun (WGS) entry which is preliminary data.</text>
</comment>
<reference evidence="2" key="1">
    <citation type="journal article" date="2021" name="PeerJ">
        <title>Extensive microbial diversity within the chicken gut microbiome revealed by metagenomics and culture.</title>
        <authorList>
            <person name="Gilroy R."/>
            <person name="Ravi A."/>
            <person name="Getino M."/>
            <person name="Pursley I."/>
            <person name="Horton D.L."/>
            <person name="Alikhan N.F."/>
            <person name="Baker D."/>
            <person name="Gharbi K."/>
            <person name="Hall N."/>
            <person name="Watson M."/>
            <person name="Adriaenssens E.M."/>
            <person name="Foster-Nyarko E."/>
            <person name="Jarju S."/>
            <person name="Secka A."/>
            <person name="Antonio M."/>
            <person name="Oren A."/>
            <person name="Chaudhuri R.R."/>
            <person name="La Ragione R."/>
            <person name="Hildebrand F."/>
            <person name="Pallen M.J."/>
        </authorList>
    </citation>
    <scope>NUCLEOTIDE SEQUENCE</scope>
    <source>
        <strain evidence="2">Gambia16-554</strain>
    </source>
</reference>
<name>A0A9D2GQ24_9BACT</name>
<evidence type="ECO:0000256" key="1">
    <source>
        <dbReference type="SAM" id="SignalP"/>
    </source>
</evidence>
<proteinExistence type="predicted"/>
<keyword evidence="1" id="KW-0732">Signal</keyword>
<reference evidence="2" key="2">
    <citation type="submission" date="2021-04" db="EMBL/GenBank/DDBJ databases">
        <authorList>
            <person name="Gilroy R."/>
        </authorList>
    </citation>
    <scope>NUCLEOTIDE SEQUENCE</scope>
    <source>
        <strain evidence="2">Gambia16-554</strain>
    </source>
</reference>
<evidence type="ECO:0000313" key="2">
    <source>
        <dbReference type="EMBL" id="HIZ84894.1"/>
    </source>
</evidence>
<accession>A0A9D2GQ24</accession>
<protein>
    <submittedName>
        <fullName evidence="2">WG repeat-containing protein</fullName>
    </submittedName>
</protein>
<dbReference type="PANTHER" id="PTHR37841">
    <property type="entry name" value="GLR2918 PROTEIN"/>
    <property type="match status" value="1"/>
</dbReference>